<keyword evidence="2" id="KW-1185">Reference proteome</keyword>
<reference evidence="1 2" key="1">
    <citation type="submission" date="2019-03" db="EMBL/GenBank/DDBJ databases">
        <title>The genome sequence of a newly discovered highly antifungal drug resistant Aspergillus species, Aspergillus tanneri NIH 1004.</title>
        <authorList>
            <person name="Mounaud S."/>
            <person name="Singh I."/>
            <person name="Joardar V."/>
            <person name="Pakala S."/>
            <person name="Pakala S."/>
            <person name="Venepally P."/>
            <person name="Hoover J."/>
            <person name="Nierman W."/>
            <person name="Chung J."/>
            <person name="Losada L."/>
        </authorList>
    </citation>
    <scope>NUCLEOTIDE SEQUENCE [LARGE SCALE GENOMIC DNA]</scope>
    <source>
        <strain evidence="1 2">NIH1004</strain>
    </source>
</reference>
<dbReference type="VEuPathDB" id="FungiDB:EYZ11_002132"/>
<gene>
    <name evidence="1" type="ORF">EYZ11_002132</name>
</gene>
<comment type="caution">
    <text evidence="1">The sequence shown here is derived from an EMBL/GenBank/DDBJ whole genome shotgun (WGS) entry which is preliminary data.</text>
</comment>
<accession>A0A4S3JRJ1</accession>
<evidence type="ECO:0000313" key="2">
    <source>
        <dbReference type="Proteomes" id="UP000308092"/>
    </source>
</evidence>
<sequence length="38" mass="4181">MVNHIAASRVLTLDWRTARRLTTGKELVALRFGSLGIG</sequence>
<organism evidence="1 2">
    <name type="scientific">Aspergillus tanneri</name>
    <dbReference type="NCBI Taxonomy" id="1220188"/>
    <lineage>
        <taxon>Eukaryota</taxon>
        <taxon>Fungi</taxon>
        <taxon>Dikarya</taxon>
        <taxon>Ascomycota</taxon>
        <taxon>Pezizomycotina</taxon>
        <taxon>Eurotiomycetes</taxon>
        <taxon>Eurotiomycetidae</taxon>
        <taxon>Eurotiales</taxon>
        <taxon>Aspergillaceae</taxon>
        <taxon>Aspergillus</taxon>
        <taxon>Aspergillus subgen. Circumdati</taxon>
    </lineage>
</organism>
<proteinExistence type="predicted"/>
<dbReference type="Proteomes" id="UP000308092">
    <property type="component" value="Unassembled WGS sequence"/>
</dbReference>
<protein>
    <submittedName>
        <fullName evidence="1">Uncharacterized protein</fullName>
    </submittedName>
</protein>
<dbReference type="EMBL" id="SOSA01000045">
    <property type="protein sequence ID" value="THC98413.1"/>
    <property type="molecule type" value="Genomic_DNA"/>
</dbReference>
<dbReference type="AlphaFoldDB" id="A0A4S3JRJ1"/>
<name>A0A4S3JRJ1_9EURO</name>
<evidence type="ECO:0000313" key="1">
    <source>
        <dbReference type="EMBL" id="THC98413.1"/>
    </source>
</evidence>